<evidence type="ECO:0000313" key="1">
    <source>
        <dbReference type="EMBL" id="AWP02676.1"/>
    </source>
</evidence>
<reference evidence="1 2" key="1">
    <citation type="submission" date="2017-12" db="EMBL/GenBank/DDBJ databases">
        <title>Integrating genomic resources of turbot (Scophthalmus maximus) in depth evaluation of genetic and physical mapping variation across individuals.</title>
        <authorList>
            <person name="Martinez P."/>
        </authorList>
    </citation>
    <scope>NUCLEOTIDE SEQUENCE [LARGE SCALE GENOMIC DNA]</scope>
</reference>
<dbReference type="EMBL" id="CP026248">
    <property type="protein sequence ID" value="AWP02676.1"/>
    <property type="molecule type" value="Genomic_DNA"/>
</dbReference>
<gene>
    <name evidence="1" type="ORF">SMAX5B_002308</name>
</gene>
<accession>A0A2U9BG14</accession>
<proteinExistence type="predicted"/>
<sequence>MVRMQLKFQCPASMFVRSPPSESDSVKQVLLAVLFKHLLSDMKSHLILMT</sequence>
<dbReference type="AlphaFoldDB" id="A0A2U9BG14"/>
<organism evidence="1 2">
    <name type="scientific">Scophthalmus maximus</name>
    <name type="common">Turbot</name>
    <name type="synonym">Psetta maxima</name>
    <dbReference type="NCBI Taxonomy" id="52904"/>
    <lineage>
        <taxon>Eukaryota</taxon>
        <taxon>Metazoa</taxon>
        <taxon>Chordata</taxon>
        <taxon>Craniata</taxon>
        <taxon>Vertebrata</taxon>
        <taxon>Euteleostomi</taxon>
        <taxon>Actinopterygii</taxon>
        <taxon>Neopterygii</taxon>
        <taxon>Teleostei</taxon>
        <taxon>Neoteleostei</taxon>
        <taxon>Acanthomorphata</taxon>
        <taxon>Carangaria</taxon>
        <taxon>Pleuronectiformes</taxon>
        <taxon>Pleuronectoidei</taxon>
        <taxon>Scophthalmidae</taxon>
        <taxon>Scophthalmus</taxon>
    </lineage>
</organism>
<keyword evidence="2" id="KW-1185">Reference proteome</keyword>
<dbReference type="Proteomes" id="UP000246464">
    <property type="component" value="Chromosome 6"/>
</dbReference>
<evidence type="ECO:0000313" key="2">
    <source>
        <dbReference type="Proteomes" id="UP000246464"/>
    </source>
</evidence>
<protein>
    <submittedName>
        <fullName evidence="1">Uncharacterized protein</fullName>
    </submittedName>
</protein>
<name>A0A2U9BG14_SCOMX</name>